<keyword evidence="1" id="KW-1133">Transmembrane helix</keyword>
<evidence type="ECO:0000313" key="2">
    <source>
        <dbReference type="EMBL" id="SDK91904.1"/>
    </source>
</evidence>
<evidence type="ECO:0000313" key="3">
    <source>
        <dbReference type="Proteomes" id="UP000198894"/>
    </source>
</evidence>
<keyword evidence="3" id="KW-1185">Reference proteome</keyword>
<reference evidence="3" key="1">
    <citation type="submission" date="2016-10" db="EMBL/GenBank/DDBJ databases">
        <authorList>
            <person name="Varghese N."/>
            <person name="Submissions S."/>
        </authorList>
    </citation>
    <scope>NUCLEOTIDE SEQUENCE [LARGE SCALE GENOMIC DNA]</scope>
    <source>
        <strain evidence="3">CGMCC 1.11022</strain>
    </source>
</reference>
<dbReference type="AlphaFoldDB" id="A0A1G9FU36"/>
<dbReference type="EMBL" id="FNEE01000023">
    <property type="protein sequence ID" value="SDK91904.1"/>
    <property type="molecule type" value="Genomic_DNA"/>
</dbReference>
<keyword evidence="1" id="KW-0812">Transmembrane</keyword>
<gene>
    <name evidence="2" type="ORF">SAMN05428953_12323</name>
</gene>
<protein>
    <submittedName>
        <fullName evidence="2">Uncharacterized protein</fullName>
    </submittedName>
</protein>
<feature type="transmembrane region" description="Helical" evidence="1">
    <location>
        <begin position="15"/>
        <end position="35"/>
    </location>
</feature>
<evidence type="ECO:0000256" key="1">
    <source>
        <dbReference type="SAM" id="Phobius"/>
    </source>
</evidence>
<dbReference type="Proteomes" id="UP000198894">
    <property type="component" value="Unassembled WGS sequence"/>
</dbReference>
<sequence>MRYDWQGRKFLERHFGIVIAIGLAAGLSALAALGYTP</sequence>
<organism evidence="2 3">
    <name type="scientific">Mesorhizobium muleiense</name>
    <dbReference type="NCBI Taxonomy" id="1004279"/>
    <lineage>
        <taxon>Bacteria</taxon>
        <taxon>Pseudomonadati</taxon>
        <taxon>Pseudomonadota</taxon>
        <taxon>Alphaproteobacteria</taxon>
        <taxon>Hyphomicrobiales</taxon>
        <taxon>Phyllobacteriaceae</taxon>
        <taxon>Mesorhizobium</taxon>
    </lineage>
</organism>
<accession>A0A1G9FU36</accession>
<keyword evidence="1" id="KW-0472">Membrane</keyword>
<proteinExistence type="predicted"/>
<name>A0A1G9FU36_9HYPH</name>